<evidence type="ECO:0000256" key="5">
    <source>
        <dbReference type="ARBA" id="ARBA00022884"/>
    </source>
</evidence>
<comment type="subcellular location">
    <subcellularLocation>
        <location evidence="1">Cytoplasm</location>
    </subcellularLocation>
    <subcellularLocation>
        <location evidence="2">Nucleus</location>
        <location evidence="2">Nucleolus</location>
    </subcellularLocation>
</comment>
<accession>A0A251RLD3</accession>
<evidence type="ECO:0000256" key="4">
    <source>
        <dbReference type="ARBA" id="ARBA00022490"/>
    </source>
</evidence>
<proteinExistence type="inferred from homology"/>
<reference evidence="14" key="1">
    <citation type="journal article" date="2017" name="Nature">
        <title>The sunflower genome provides insights into oil metabolism, flowering and Asterid evolution.</title>
        <authorList>
            <person name="Badouin H."/>
            <person name="Gouzy J."/>
            <person name="Grassa C.J."/>
            <person name="Murat F."/>
            <person name="Staton S.E."/>
            <person name="Cottret L."/>
            <person name="Lelandais-Briere C."/>
            <person name="Owens G.L."/>
            <person name="Carrere S."/>
            <person name="Mayjonade B."/>
            <person name="Legrand L."/>
            <person name="Gill N."/>
            <person name="Kane N.C."/>
            <person name="Bowers J.E."/>
            <person name="Hubner S."/>
            <person name="Bellec A."/>
            <person name="Berard A."/>
            <person name="Berges H."/>
            <person name="Blanchet N."/>
            <person name="Boniface M.C."/>
            <person name="Brunel D."/>
            <person name="Catrice O."/>
            <person name="Chaidir N."/>
            <person name="Claudel C."/>
            <person name="Donnadieu C."/>
            <person name="Faraut T."/>
            <person name="Fievet G."/>
            <person name="Helmstetter N."/>
            <person name="King M."/>
            <person name="Knapp S.J."/>
            <person name="Lai Z."/>
            <person name="Le Paslier M.C."/>
            <person name="Lippi Y."/>
            <person name="Lorenzon L."/>
            <person name="Mandel J.R."/>
            <person name="Marage G."/>
            <person name="Marchand G."/>
            <person name="Marquand E."/>
            <person name="Bret-Mestries E."/>
            <person name="Morien E."/>
            <person name="Nambeesan S."/>
            <person name="Nguyen T."/>
            <person name="Pegot-Espagnet P."/>
            <person name="Pouilly N."/>
            <person name="Raftis F."/>
            <person name="Sallet E."/>
            <person name="Schiex T."/>
            <person name="Thomas J."/>
            <person name="Vandecasteele C."/>
            <person name="Vares D."/>
            <person name="Vear F."/>
            <person name="Vautrin S."/>
            <person name="Crespi M."/>
            <person name="Mangin B."/>
            <person name="Burke J.M."/>
            <person name="Salse J."/>
            <person name="Munos S."/>
            <person name="Vincourt P."/>
            <person name="Rieseberg L.H."/>
            <person name="Langlade N.B."/>
        </authorList>
    </citation>
    <scope>NUCLEOTIDE SEQUENCE [LARGE SCALE GENOMIC DNA]</scope>
    <source>
        <strain evidence="14">cv. SF193</strain>
    </source>
</reference>
<evidence type="ECO:0000256" key="12">
    <source>
        <dbReference type="SAM" id="MobiDB-lite"/>
    </source>
</evidence>
<comment type="function">
    <text evidence="11">Component of the signal recognition particle (SRP) complex, a ribonucleoprotein complex that mediates the cotranslational targeting of secretory and membrane proteins to the endoplasmic reticulum (ER). Binds directly to 7SL RNA. Mediates binding of SRP54 to the SRP complex.</text>
</comment>
<dbReference type="GO" id="GO:0005730">
    <property type="term" value="C:nucleolus"/>
    <property type="evidence" value="ECO:0007669"/>
    <property type="project" value="UniProtKB-SubCell"/>
</dbReference>
<dbReference type="GO" id="GO:0008312">
    <property type="term" value="F:7S RNA binding"/>
    <property type="evidence" value="ECO:0000318"/>
    <property type="project" value="GO_Central"/>
</dbReference>
<keyword evidence="7" id="KW-0539">Nucleus</keyword>
<dbReference type="InterPro" id="IPR002778">
    <property type="entry name" value="Signal_recog_particle_SRP19"/>
</dbReference>
<dbReference type="Gene3D" id="3.30.56.30">
    <property type="entry name" value="Signal recognition particle, SRP19-like subunit"/>
    <property type="match status" value="1"/>
</dbReference>
<evidence type="ECO:0000256" key="10">
    <source>
        <dbReference type="ARBA" id="ARBA00033772"/>
    </source>
</evidence>
<keyword evidence="14" id="KW-1185">Reference proteome</keyword>
<name>A0A251RLD3_HELAN</name>
<dbReference type="AlphaFoldDB" id="A0A251RLD3"/>
<evidence type="ECO:0000256" key="8">
    <source>
        <dbReference type="ARBA" id="ARBA00023274"/>
    </source>
</evidence>
<dbReference type="STRING" id="4232.A0A251RLD3"/>
<dbReference type="Proteomes" id="UP000215914">
    <property type="component" value="Chromosome 17"/>
</dbReference>
<feature type="region of interest" description="Disordered" evidence="12">
    <location>
        <begin position="203"/>
        <end position="230"/>
    </location>
</feature>
<keyword evidence="6" id="KW-0733">Signal recognition particle</keyword>
<evidence type="ECO:0000313" key="13">
    <source>
        <dbReference type="EMBL" id="OTF84951.1"/>
    </source>
</evidence>
<keyword evidence="8" id="KW-0687">Ribonucleoprotein</keyword>
<dbReference type="SUPFAM" id="SSF69695">
    <property type="entry name" value="SRP19"/>
    <property type="match status" value="1"/>
</dbReference>
<evidence type="ECO:0000256" key="2">
    <source>
        <dbReference type="ARBA" id="ARBA00004604"/>
    </source>
</evidence>
<dbReference type="InterPro" id="IPR036521">
    <property type="entry name" value="SRP19-like_sf"/>
</dbReference>
<evidence type="ECO:0000313" key="14">
    <source>
        <dbReference type="Proteomes" id="UP000215914"/>
    </source>
</evidence>
<evidence type="ECO:0000256" key="11">
    <source>
        <dbReference type="ARBA" id="ARBA00045518"/>
    </source>
</evidence>
<feature type="compositionally biased region" description="Low complexity" evidence="12">
    <location>
        <begin position="209"/>
        <end position="223"/>
    </location>
</feature>
<dbReference type="FunCoup" id="A0A251RLD3">
    <property type="interactions" value="4488"/>
</dbReference>
<dbReference type="EMBL" id="CM007906">
    <property type="protein sequence ID" value="OTF84951.1"/>
    <property type="molecule type" value="Genomic_DNA"/>
</dbReference>
<keyword evidence="4" id="KW-0963">Cytoplasm</keyword>
<organism evidence="13 14">
    <name type="scientific">Helianthus annuus</name>
    <name type="common">Common sunflower</name>
    <dbReference type="NCBI Taxonomy" id="4232"/>
    <lineage>
        <taxon>Eukaryota</taxon>
        <taxon>Viridiplantae</taxon>
        <taxon>Streptophyta</taxon>
        <taxon>Embryophyta</taxon>
        <taxon>Tracheophyta</taxon>
        <taxon>Spermatophyta</taxon>
        <taxon>Magnoliopsida</taxon>
        <taxon>eudicotyledons</taxon>
        <taxon>Gunneridae</taxon>
        <taxon>Pentapetalae</taxon>
        <taxon>asterids</taxon>
        <taxon>campanulids</taxon>
        <taxon>Asterales</taxon>
        <taxon>Asteraceae</taxon>
        <taxon>Asteroideae</taxon>
        <taxon>Heliantheae alliance</taxon>
        <taxon>Heliantheae</taxon>
        <taxon>Helianthus</taxon>
    </lineage>
</organism>
<comment type="subunit">
    <text evidence="9">Component of a signal recognition particle complex that consists of a 7SL RNA molecule of 300 nucleotides and six protein subunits: SRP72, SRP68, SRP54, SRP19, SRP14 and SRP9.</text>
</comment>
<dbReference type="GO" id="GO:0005786">
    <property type="term" value="C:signal recognition particle, endoplasmic reticulum targeting"/>
    <property type="evidence" value="ECO:0000318"/>
    <property type="project" value="GO_Central"/>
</dbReference>
<evidence type="ECO:0000256" key="3">
    <source>
        <dbReference type="ARBA" id="ARBA00008910"/>
    </source>
</evidence>
<gene>
    <name evidence="13" type="ORF">HannXRQ_Chr17g0534691</name>
</gene>
<dbReference type="Pfam" id="PF01922">
    <property type="entry name" value="SRP19"/>
    <property type="match status" value="1"/>
</dbReference>
<keyword evidence="5" id="KW-0694">RNA-binding</keyword>
<comment type="similarity">
    <text evidence="3">Belongs to the SRP19 family.</text>
</comment>
<evidence type="ECO:0000256" key="9">
    <source>
        <dbReference type="ARBA" id="ARBA00033761"/>
    </source>
</evidence>
<evidence type="ECO:0000256" key="6">
    <source>
        <dbReference type="ARBA" id="ARBA00023135"/>
    </source>
</evidence>
<evidence type="ECO:0000256" key="7">
    <source>
        <dbReference type="ARBA" id="ARBA00023242"/>
    </source>
</evidence>
<dbReference type="GO" id="GO:0006617">
    <property type="term" value="P:SRP-dependent cotranslational protein targeting to membrane, signal sequence recognition"/>
    <property type="evidence" value="ECO:0000318"/>
    <property type="project" value="GO_Central"/>
</dbReference>
<sequence>MQSNHTQCKLGSRIFKSNVGYYNGYKKTWSRVRFLRRIYIPGPYPSRVGLSIKSLVSKIPESVFLRTPLAGESIKITISVNTNRPTKVTKSGIMDGGTTNFKAWNILYPVYINSKKTIAEGRRISASKACENPTALEIGDCCGHLKIPFAIEIDKAYSRDFMQAGRVRVMLKRSDGNLHNPLIASKKQLMLRVAELVPRHPGRIKRQEAAASASNAAAPSKSGKAGKKKR</sequence>
<dbReference type="InParanoid" id="A0A251RLD3"/>
<protein>
    <recommendedName>
        <fullName evidence="10">Signal recognition particle 19 kDa protein</fullName>
    </recommendedName>
</protein>
<dbReference type="PANTHER" id="PTHR17453">
    <property type="entry name" value="SIGNAL RECOGNITION PARTICLE 19 KD PROTEIN"/>
    <property type="match status" value="1"/>
</dbReference>
<dbReference type="PANTHER" id="PTHR17453:SF0">
    <property type="entry name" value="SIGNAL RECOGNITION PARTICLE 19 KDA PROTEIN"/>
    <property type="match status" value="1"/>
</dbReference>
<evidence type="ECO:0000256" key="1">
    <source>
        <dbReference type="ARBA" id="ARBA00004496"/>
    </source>
</evidence>
<dbReference type="FunFam" id="3.30.56.30:FF:000002">
    <property type="entry name" value="Signal recognition particle 19kDa"/>
    <property type="match status" value="1"/>
</dbReference>